<evidence type="ECO:0000313" key="1">
    <source>
        <dbReference type="EMBL" id="KOF77002.1"/>
    </source>
</evidence>
<dbReference type="AlphaFoldDB" id="A0A0L8GJ19"/>
<sequence>MNPYVFMSVYVKHFLHEIHILVKHKENNYDTKRIQKMTRHQKQTTAITTKSTTTRYTFCVYSLR</sequence>
<name>A0A0L8GJ19_OCTBM</name>
<accession>A0A0L8GJ19</accession>
<organism evidence="1">
    <name type="scientific">Octopus bimaculoides</name>
    <name type="common">California two-spotted octopus</name>
    <dbReference type="NCBI Taxonomy" id="37653"/>
    <lineage>
        <taxon>Eukaryota</taxon>
        <taxon>Metazoa</taxon>
        <taxon>Spiralia</taxon>
        <taxon>Lophotrochozoa</taxon>
        <taxon>Mollusca</taxon>
        <taxon>Cephalopoda</taxon>
        <taxon>Coleoidea</taxon>
        <taxon>Octopodiformes</taxon>
        <taxon>Octopoda</taxon>
        <taxon>Incirrata</taxon>
        <taxon>Octopodidae</taxon>
        <taxon>Octopus</taxon>
    </lineage>
</organism>
<gene>
    <name evidence="1" type="ORF">OCBIM_22032633mg</name>
</gene>
<protein>
    <submittedName>
        <fullName evidence="1">Uncharacterized protein</fullName>
    </submittedName>
</protein>
<proteinExistence type="predicted"/>
<reference evidence="1" key="1">
    <citation type="submission" date="2015-07" db="EMBL/GenBank/DDBJ databases">
        <title>MeaNS - Measles Nucleotide Surveillance Program.</title>
        <authorList>
            <person name="Tran T."/>
            <person name="Druce J."/>
        </authorList>
    </citation>
    <scope>NUCLEOTIDE SEQUENCE</scope>
    <source>
        <strain evidence="1">UCB-OBI-ISO-001</strain>
        <tissue evidence="1">Gonad</tissue>
    </source>
</reference>
<dbReference type="EMBL" id="KQ421620">
    <property type="protein sequence ID" value="KOF77002.1"/>
    <property type="molecule type" value="Genomic_DNA"/>
</dbReference>